<dbReference type="PANTHER" id="PTHR43884:SF12">
    <property type="entry name" value="ISOVALERYL-COA DEHYDROGENASE, MITOCHONDRIAL-RELATED"/>
    <property type="match status" value="1"/>
</dbReference>
<keyword evidence="4 5" id="KW-0274">FAD</keyword>
<dbReference type="GO" id="GO:0050660">
    <property type="term" value="F:flavin adenine dinucleotide binding"/>
    <property type="evidence" value="ECO:0007669"/>
    <property type="project" value="InterPro"/>
</dbReference>
<dbReference type="PROSITE" id="PS00073">
    <property type="entry name" value="ACYL_COA_DH_2"/>
    <property type="match status" value="1"/>
</dbReference>
<dbReference type="Pfam" id="PF00441">
    <property type="entry name" value="Acyl-CoA_dh_1"/>
    <property type="match status" value="1"/>
</dbReference>
<comment type="caution">
    <text evidence="9">The sequence shown here is derived from an EMBL/GenBank/DDBJ whole genome shotgun (WGS) entry which is preliminary data.</text>
</comment>
<dbReference type="Gene3D" id="1.20.140.10">
    <property type="entry name" value="Butyryl-CoA Dehydrogenase, subunit A, domain 3"/>
    <property type="match status" value="1"/>
</dbReference>
<dbReference type="InterPro" id="IPR036250">
    <property type="entry name" value="AcylCo_DH-like_C"/>
</dbReference>
<evidence type="ECO:0000259" key="6">
    <source>
        <dbReference type="Pfam" id="PF00441"/>
    </source>
</evidence>
<evidence type="ECO:0000256" key="1">
    <source>
        <dbReference type="ARBA" id="ARBA00001974"/>
    </source>
</evidence>
<dbReference type="EMBL" id="BLKW01000002">
    <property type="protein sequence ID" value="GFG74362.1"/>
    <property type="molecule type" value="Genomic_DNA"/>
</dbReference>
<dbReference type="Pfam" id="PF02771">
    <property type="entry name" value="Acyl-CoA_dh_N"/>
    <property type="match status" value="1"/>
</dbReference>
<reference evidence="9 10" key="1">
    <citation type="journal article" date="2019" name="Emerg. Microbes Infect.">
        <title>Comprehensive subspecies identification of 175 nontuberculous mycobacteria species based on 7547 genomic profiles.</title>
        <authorList>
            <person name="Matsumoto Y."/>
            <person name="Kinjo T."/>
            <person name="Motooka D."/>
            <person name="Nabeya D."/>
            <person name="Jung N."/>
            <person name="Uechi K."/>
            <person name="Horii T."/>
            <person name="Iida T."/>
            <person name="Fujita J."/>
            <person name="Nakamura S."/>
        </authorList>
    </citation>
    <scope>NUCLEOTIDE SEQUENCE [LARGE SCALE GENOMIC DNA]</scope>
    <source>
        <strain evidence="9 10">JCM 17322</strain>
    </source>
</reference>
<sequence>MVYHRSPDVDGYLTWMVCGEPDRDEPLNLLGVTRPNLWPDNMVPPTTVERIIAMSFSLELSDDVIHVRDWVHEFAADVIRPAAAEWDEREETPWPIIQEAAKVGLYSIDLFSTQAAEPTGLGMLTVFEEMFWGDAGIALSILGTGLAAAALAANGTREQLGEWLPQMFGTVDDPKLGSFCSSEPDAGSDVGAIATRARYDEASDEWILNGTKTWATNGGIANVHIVVASVYPDLGSRGQAMFIIPPDTQGFQQGQKFHKHGIRASHTAEVVLEDVRIPGRLIVGGKDKFDERIARAREGKSTSSHEALATFERTRPTVGAMALGVARAAYEYALDYAQQREQFGRKIGDFQAIGFKLADMKARIDASRLLVWRAGWMARHNKPFLAAEGSMAKLVASETAVYVTDEALQILGGNGYTRDYPVERMRRDAKIFTIFEGTSEIQRLVISRAITGLPLR</sequence>
<comment type="cofactor">
    <cofactor evidence="1 5">
        <name>FAD</name>
        <dbReference type="ChEBI" id="CHEBI:57692"/>
    </cofactor>
</comment>
<evidence type="ECO:0000313" key="10">
    <source>
        <dbReference type="Proteomes" id="UP000465361"/>
    </source>
</evidence>
<keyword evidence="3 5" id="KW-0285">Flavoprotein</keyword>
<dbReference type="InterPro" id="IPR037069">
    <property type="entry name" value="AcylCoA_DH/ox_N_sf"/>
</dbReference>
<evidence type="ECO:0000259" key="7">
    <source>
        <dbReference type="Pfam" id="PF02770"/>
    </source>
</evidence>
<keyword evidence="10" id="KW-1185">Reference proteome</keyword>
<dbReference type="InterPro" id="IPR006091">
    <property type="entry name" value="Acyl-CoA_Oxase/DH_mid-dom"/>
</dbReference>
<keyword evidence="5" id="KW-0560">Oxidoreductase</keyword>
<dbReference type="Proteomes" id="UP000465361">
    <property type="component" value="Unassembled WGS sequence"/>
</dbReference>
<evidence type="ECO:0000256" key="2">
    <source>
        <dbReference type="ARBA" id="ARBA00009347"/>
    </source>
</evidence>
<evidence type="ECO:0000256" key="4">
    <source>
        <dbReference type="ARBA" id="ARBA00022827"/>
    </source>
</evidence>
<dbReference type="Gene3D" id="1.10.540.10">
    <property type="entry name" value="Acyl-CoA dehydrogenase/oxidase, N-terminal domain"/>
    <property type="match status" value="1"/>
</dbReference>
<evidence type="ECO:0000256" key="3">
    <source>
        <dbReference type="ARBA" id="ARBA00022630"/>
    </source>
</evidence>
<evidence type="ECO:0000259" key="8">
    <source>
        <dbReference type="Pfam" id="PF02771"/>
    </source>
</evidence>
<dbReference type="Gene3D" id="2.40.110.10">
    <property type="entry name" value="Butyryl-CoA Dehydrogenase, subunit A, domain 2"/>
    <property type="match status" value="1"/>
</dbReference>
<dbReference type="InterPro" id="IPR009100">
    <property type="entry name" value="AcylCoA_DH/oxidase_NM_dom_sf"/>
</dbReference>
<feature type="domain" description="Acyl-CoA oxidase/dehydrogenase middle" evidence="7">
    <location>
        <begin position="178"/>
        <end position="275"/>
    </location>
</feature>
<dbReference type="Pfam" id="PF02770">
    <property type="entry name" value="Acyl-CoA_dh_M"/>
    <property type="match status" value="1"/>
</dbReference>
<accession>A0A7I9XX42</accession>
<organism evidence="9 10">
    <name type="scientific">Mycobacterium botniense</name>
    <dbReference type="NCBI Taxonomy" id="84962"/>
    <lineage>
        <taxon>Bacteria</taxon>
        <taxon>Bacillati</taxon>
        <taxon>Actinomycetota</taxon>
        <taxon>Actinomycetes</taxon>
        <taxon>Mycobacteriales</taxon>
        <taxon>Mycobacteriaceae</taxon>
        <taxon>Mycobacterium</taxon>
    </lineage>
</organism>
<evidence type="ECO:0000313" key="9">
    <source>
        <dbReference type="EMBL" id="GFG74362.1"/>
    </source>
</evidence>
<protein>
    <submittedName>
        <fullName evidence="9">Acyl-CoA dehydrogenase</fullName>
    </submittedName>
</protein>
<dbReference type="InterPro" id="IPR009075">
    <property type="entry name" value="AcylCo_DH/oxidase_C"/>
</dbReference>
<dbReference type="GO" id="GO:0003995">
    <property type="term" value="F:acyl-CoA dehydrogenase activity"/>
    <property type="evidence" value="ECO:0007669"/>
    <property type="project" value="InterPro"/>
</dbReference>
<dbReference type="SUPFAM" id="SSF56645">
    <property type="entry name" value="Acyl-CoA dehydrogenase NM domain-like"/>
    <property type="match status" value="1"/>
</dbReference>
<dbReference type="PANTHER" id="PTHR43884">
    <property type="entry name" value="ACYL-COA DEHYDROGENASE"/>
    <property type="match status" value="1"/>
</dbReference>
<dbReference type="FunFam" id="1.20.140.10:FF:000004">
    <property type="entry name" value="Acyl-CoA dehydrogenase FadE25"/>
    <property type="match status" value="1"/>
</dbReference>
<evidence type="ECO:0000256" key="5">
    <source>
        <dbReference type="RuleBase" id="RU362125"/>
    </source>
</evidence>
<feature type="domain" description="Acyl-CoA dehydrogenase/oxidase N-terminal" evidence="8">
    <location>
        <begin position="66"/>
        <end position="167"/>
    </location>
</feature>
<dbReference type="InterPro" id="IPR013786">
    <property type="entry name" value="AcylCoA_DH/ox_N"/>
</dbReference>
<comment type="similarity">
    <text evidence="2 5">Belongs to the acyl-CoA dehydrogenase family.</text>
</comment>
<dbReference type="AlphaFoldDB" id="A0A7I9XX42"/>
<dbReference type="SUPFAM" id="SSF47203">
    <property type="entry name" value="Acyl-CoA dehydrogenase C-terminal domain-like"/>
    <property type="match status" value="1"/>
</dbReference>
<feature type="domain" description="Acyl-CoA dehydrogenase/oxidase C-terminal" evidence="6">
    <location>
        <begin position="307"/>
        <end position="450"/>
    </location>
</feature>
<proteinExistence type="inferred from homology"/>
<dbReference type="InterPro" id="IPR046373">
    <property type="entry name" value="Acyl-CoA_Oxase/DH_mid-dom_sf"/>
</dbReference>
<dbReference type="InterPro" id="IPR006089">
    <property type="entry name" value="Acyl-CoA_DH_CS"/>
</dbReference>
<name>A0A7I9XX42_9MYCO</name>
<gene>
    <name evidence="9" type="ORF">MBOT_17270</name>
</gene>